<dbReference type="Proteomes" id="UP000054423">
    <property type="component" value="Unassembled WGS sequence"/>
</dbReference>
<dbReference type="Proteomes" id="UP000053864">
    <property type="component" value="Unassembled WGS sequence"/>
</dbReference>
<reference evidence="2" key="1">
    <citation type="submission" date="2013-11" db="EMBL/GenBank/DDBJ databases">
        <title>The Genome Sequence of Phytophthora parasitica CHvinca01.</title>
        <authorList>
            <consortium name="The Broad Institute Genomics Platform"/>
            <person name="Russ C."/>
            <person name="Tyler B."/>
            <person name="Panabieres F."/>
            <person name="Shan W."/>
            <person name="Tripathy S."/>
            <person name="Grunwald N."/>
            <person name="Machado M."/>
            <person name="Johnson C.S."/>
            <person name="Arredondo F."/>
            <person name="Hong C."/>
            <person name="Coffey M."/>
            <person name="Young S.K."/>
            <person name="Zeng Q."/>
            <person name="Gargeya S."/>
            <person name="Fitzgerald M."/>
            <person name="Abouelleil A."/>
            <person name="Alvarado L."/>
            <person name="Chapman S.B."/>
            <person name="Gainer-Dewar J."/>
            <person name="Goldberg J."/>
            <person name="Griggs A."/>
            <person name="Gujja S."/>
            <person name="Hansen M."/>
            <person name="Howarth C."/>
            <person name="Imamovic A."/>
            <person name="Ireland A."/>
            <person name="Larimer J."/>
            <person name="McCowan C."/>
            <person name="Murphy C."/>
            <person name="Pearson M."/>
            <person name="Poon T.W."/>
            <person name="Priest M."/>
            <person name="Roberts A."/>
            <person name="Saif S."/>
            <person name="Shea T."/>
            <person name="Sykes S."/>
            <person name="Wortman J."/>
            <person name="Nusbaum C."/>
            <person name="Birren B."/>
        </authorList>
    </citation>
    <scope>NUCLEOTIDE SEQUENCE [LARGE SCALE GENOMIC DNA]</scope>
    <source>
        <strain evidence="2">CHvinca01</strain>
    </source>
</reference>
<sequence>EEVSVYEYNNKDALGGGKLSFNDTGRFKWR</sequence>
<feature type="non-terminal residue" evidence="1">
    <location>
        <position position="1"/>
    </location>
</feature>
<evidence type="ECO:0000313" key="1">
    <source>
        <dbReference type="EMBL" id="ETL24476.1"/>
    </source>
</evidence>
<dbReference type="EMBL" id="KI676755">
    <property type="protein sequence ID" value="ETL24476.1"/>
    <property type="molecule type" value="Genomic_DNA"/>
</dbReference>
<reference evidence="1" key="2">
    <citation type="submission" date="2013-11" db="EMBL/GenBank/DDBJ databases">
        <title>The Genome Sequence of Phytophthora parasitica CJ05E6.</title>
        <authorList>
            <consortium name="The Broad Institute Genomics Platform"/>
            <person name="Russ C."/>
            <person name="Tyler B."/>
            <person name="Panabieres F."/>
            <person name="Shan W."/>
            <person name="Tripathy S."/>
            <person name="Grunwald N."/>
            <person name="Machado M."/>
            <person name="Johnson C.S."/>
            <person name="Arredondo F."/>
            <person name="Hong C."/>
            <person name="Coffey M."/>
            <person name="Young S.K."/>
            <person name="Zeng Q."/>
            <person name="Gargeya S."/>
            <person name="Fitzgerald M."/>
            <person name="Abouelleil A."/>
            <person name="Alvarado L."/>
            <person name="Chapman S.B."/>
            <person name="Gainer-Dewar J."/>
            <person name="Goldberg J."/>
            <person name="Griggs A."/>
            <person name="Gujja S."/>
            <person name="Hansen M."/>
            <person name="Howarth C."/>
            <person name="Imamovic A."/>
            <person name="Ireland A."/>
            <person name="Larimer J."/>
            <person name="McCowan C."/>
            <person name="Murphy C."/>
            <person name="Pearson M."/>
            <person name="Poon T.W."/>
            <person name="Priest M."/>
            <person name="Roberts A."/>
            <person name="Saif S."/>
            <person name="Shea T."/>
            <person name="Sykes S."/>
            <person name="Wortman J."/>
            <person name="Nusbaum C."/>
            <person name="Birren B."/>
        </authorList>
    </citation>
    <scope>NUCLEOTIDE SEQUENCE [LARGE SCALE GENOMIC DNA]</scope>
    <source>
        <strain evidence="1">CJ05E6</strain>
    </source>
</reference>
<dbReference type="AlphaFoldDB" id="W2HRK0"/>
<evidence type="ECO:0000313" key="2">
    <source>
        <dbReference type="EMBL" id="ETL84253.1"/>
    </source>
</evidence>
<gene>
    <name evidence="1" type="ORF">L916_21521</name>
    <name evidence="2" type="ORF">L917_15890</name>
</gene>
<protein>
    <submittedName>
        <fullName evidence="1">Uncharacterized protein</fullName>
    </submittedName>
</protein>
<name>W2HRK0_PHYNI</name>
<organism evidence="1">
    <name type="scientific">Phytophthora nicotianae</name>
    <name type="common">Potato buckeye rot agent</name>
    <name type="synonym">Phytophthora parasitica</name>
    <dbReference type="NCBI Taxonomy" id="4792"/>
    <lineage>
        <taxon>Eukaryota</taxon>
        <taxon>Sar</taxon>
        <taxon>Stramenopiles</taxon>
        <taxon>Oomycota</taxon>
        <taxon>Peronosporomycetes</taxon>
        <taxon>Peronosporales</taxon>
        <taxon>Peronosporaceae</taxon>
        <taxon>Phytophthora</taxon>
    </lineage>
</organism>
<accession>W2HRK0</accession>
<proteinExistence type="predicted"/>
<dbReference type="EMBL" id="KI681854">
    <property type="protein sequence ID" value="ETL84253.1"/>
    <property type="molecule type" value="Genomic_DNA"/>
</dbReference>